<feature type="domain" description="Beta-ketoacyl-[acyl-carrier-protein] synthase III N-terminal" evidence="4">
    <location>
        <begin position="109"/>
        <end position="186"/>
    </location>
</feature>
<evidence type="ECO:0000259" key="4">
    <source>
        <dbReference type="Pfam" id="PF08545"/>
    </source>
</evidence>
<dbReference type="EMBL" id="RAWG01000108">
    <property type="protein sequence ID" value="RKH41369.1"/>
    <property type="molecule type" value="Genomic_DNA"/>
</dbReference>
<dbReference type="AlphaFoldDB" id="A0A3A8NCR8"/>
<dbReference type="PANTHER" id="PTHR34069:SF2">
    <property type="entry name" value="BETA-KETOACYL-[ACYL-CARRIER-PROTEIN] SYNTHASE III"/>
    <property type="match status" value="1"/>
</dbReference>
<evidence type="ECO:0000313" key="6">
    <source>
        <dbReference type="Proteomes" id="UP000273405"/>
    </source>
</evidence>
<dbReference type="GO" id="GO:0006633">
    <property type="term" value="P:fatty acid biosynthetic process"/>
    <property type="evidence" value="ECO:0007669"/>
    <property type="project" value="InterPro"/>
</dbReference>
<evidence type="ECO:0000313" key="5">
    <source>
        <dbReference type="EMBL" id="RKH41369.1"/>
    </source>
</evidence>
<keyword evidence="6" id="KW-1185">Reference proteome</keyword>
<dbReference type="SUPFAM" id="SSF53901">
    <property type="entry name" value="Thiolase-like"/>
    <property type="match status" value="1"/>
</dbReference>
<organism evidence="5 6">
    <name type="scientific">Corallococcus sicarius</name>
    <dbReference type="NCBI Taxonomy" id="2316726"/>
    <lineage>
        <taxon>Bacteria</taxon>
        <taxon>Pseudomonadati</taxon>
        <taxon>Myxococcota</taxon>
        <taxon>Myxococcia</taxon>
        <taxon>Myxococcales</taxon>
        <taxon>Cystobacterineae</taxon>
        <taxon>Myxococcaceae</taxon>
        <taxon>Corallococcus</taxon>
    </lineage>
</organism>
<dbReference type="CDD" id="cd00830">
    <property type="entry name" value="KAS_III"/>
    <property type="match status" value="1"/>
</dbReference>
<dbReference type="Proteomes" id="UP000273405">
    <property type="component" value="Unassembled WGS sequence"/>
</dbReference>
<dbReference type="InterPro" id="IPR013751">
    <property type="entry name" value="ACP_syn_III_N"/>
</dbReference>
<comment type="caution">
    <text evidence="5">The sequence shown here is derived from an EMBL/GenBank/DDBJ whole genome shotgun (WGS) entry which is preliminary data.</text>
</comment>
<gene>
    <name evidence="5" type="ORF">D7X12_18345</name>
</gene>
<accession>A0A3A8NCR8</accession>
<sequence length="322" mass="33437">MIPVRILGTASVLPERAVTTGELAVALGRDPAAIEQKTGIRTRHWAPPGTSMAGLGAEALRRALAAAGLEARSLRRILFVSSMGGDALIPATANRVAAELGLAGTCDAFDLNNACMGFVSAFDVASRSVATGLAPVAIVVVELGSRIISVEDPRPYLVFGDAAVAAILGVAREGEGVLGAAFANDGTQPSDVWMAHPLVTGVSERVRFESSHQRIVEVALQALKDATRSVLEQARLSLDEVEWVLPHQPNGVMLRLITEMLGVDPARIVPVVERVGSVGAASIPFSLDGLLRTRTVRAGDRLLMVGVGAGISSGAVLYQAGG</sequence>
<evidence type="ECO:0000256" key="1">
    <source>
        <dbReference type="ARBA" id="ARBA00022679"/>
    </source>
</evidence>
<dbReference type="InterPro" id="IPR016039">
    <property type="entry name" value="Thiolase-like"/>
</dbReference>
<dbReference type="InterPro" id="IPR013747">
    <property type="entry name" value="ACP_syn_III_C"/>
</dbReference>
<reference evidence="6" key="1">
    <citation type="submission" date="2018-09" db="EMBL/GenBank/DDBJ databases">
        <authorList>
            <person name="Livingstone P.G."/>
            <person name="Whitworth D.E."/>
        </authorList>
    </citation>
    <scope>NUCLEOTIDE SEQUENCE [LARGE SCALE GENOMIC DNA]</scope>
    <source>
        <strain evidence="6">CA040B</strain>
    </source>
</reference>
<keyword evidence="1" id="KW-0808">Transferase</keyword>
<name>A0A3A8NCR8_9BACT</name>
<dbReference type="Pfam" id="PF08541">
    <property type="entry name" value="ACP_syn_III_C"/>
    <property type="match status" value="1"/>
</dbReference>
<dbReference type="GO" id="GO:0044550">
    <property type="term" value="P:secondary metabolite biosynthetic process"/>
    <property type="evidence" value="ECO:0007669"/>
    <property type="project" value="TreeGrafter"/>
</dbReference>
<dbReference type="Gene3D" id="3.40.47.10">
    <property type="match status" value="1"/>
</dbReference>
<dbReference type="Pfam" id="PF08545">
    <property type="entry name" value="ACP_syn_III"/>
    <property type="match status" value="1"/>
</dbReference>
<dbReference type="GO" id="GO:0004315">
    <property type="term" value="F:3-oxoacyl-[acyl-carrier-protein] synthase activity"/>
    <property type="evidence" value="ECO:0007669"/>
    <property type="project" value="InterPro"/>
</dbReference>
<evidence type="ECO:0000256" key="2">
    <source>
        <dbReference type="ARBA" id="ARBA00023315"/>
    </source>
</evidence>
<dbReference type="RefSeq" id="WP_120626565.1">
    <property type="nucleotide sequence ID" value="NZ_RAWG01000108.1"/>
</dbReference>
<evidence type="ECO:0000259" key="3">
    <source>
        <dbReference type="Pfam" id="PF08541"/>
    </source>
</evidence>
<proteinExistence type="predicted"/>
<dbReference type="OrthoDB" id="5492434at2"/>
<keyword evidence="2" id="KW-0012">Acyltransferase</keyword>
<dbReference type="PANTHER" id="PTHR34069">
    <property type="entry name" value="3-OXOACYL-[ACYL-CARRIER-PROTEIN] SYNTHASE 3"/>
    <property type="match status" value="1"/>
</dbReference>
<feature type="domain" description="Beta-ketoacyl-[acyl-carrier-protein] synthase III C-terminal" evidence="3">
    <location>
        <begin position="231"/>
        <end position="319"/>
    </location>
</feature>
<protein>
    <submittedName>
        <fullName evidence="5">Ketoacyl-ACP synthase III</fullName>
    </submittedName>
</protein>